<sequence length="160" mass="17918">MRHAQVVDIDVALPAELASTLRLDPARRGLYRVFPPDLNADERAVAEKLDGDPQVTWWHRNPPKTGVGLYRWDEGEGFYPDFVVCLAGRSSPRIALLEIKGAHLWGLDSEVDKSRAVHGDYGAVFMAGRKRGEKDFVFLRDLDGRLQSAGAFGVDRLRFV</sequence>
<organism evidence="1 2">
    <name type="scientific">Rhodanobacter geophilus</name>
    <dbReference type="NCBI Taxonomy" id="3162488"/>
    <lineage>
        <taxon>Bacteria</taxon>
        <taxon>Pseudomonadati</taxon>
        <taxon>Pseudomonadota</taxon>
        <taxon>Gammaproteobacteria</taxon>
        <taxon>Lysobacterales</taxon>
        <taxon>Rhodanobacteraceae</taxon>
        <taxon>Rhodanobacter</taxon>
    </lineage>
</organism>
<proteinExistence type="predicted"/>
<evidence type="ECO:0000313" key="2">
    <source>
        <dbReference type="Proteomes" id="UP001556170"/>
    </source>
</evidence>
<gene>
    <name evidence="1" type="ORF">ABQJ56_04205</name>
</gene>
<dbReference type="Proteomes" id="UP001556170">
    <property type="component" value="Unassembled WGS sequence"/>
</dbReference>
<reference evidence="1 2" key="1">
    <citation type="submission" date="2024-06" db="EMBL/GenBank/DDBJ databases">
        <authorList>
            <person name="Woo H."/>
        </authorList>
    </citation>
    <scope>NUCLEOTIDE SEQUENCE [LARGE SCALE GENOMIC DNA]</scope>
    <source>
        <strain evidence="1 2">S2-g</strain>
    </source>
</reference>
<accession>A0ABV3QLE7</accession>
<comment type="caution">
    <text evidence="1">The sequence shown here is derived from an EMBL/GenBank/DDBJ whole genome shotgun (WGS) entry which is preliminary data.</text>
</comment>
<protein>
    <submittedName>
        <fullName evidence="1">Uncharacterized protein</fullName>
    </submittedName>
</protein>
<dbReference type="EMBL" id="JBFOHL010000003">
    <property type="protein sequence ID" value="MEW9623425.1"/>
    <property type="molecule type" value="Genomic_DNA"/>
</dbReference>
<keyword evidence="2" id="KW-1185">Reference proteome</keyword>
<name>A0ABV3QLE7_9GAMM</name>
<evidence type="ECO:0000313" key="1">
    <source>
        <dbReference type="EMBL" id="MEW9623425.1"/>
    </source>
</evidence>